<dbReference type="KEGG" id="npe:Natpe_4144"/>
<dbReference type="PATRIC" id="fig|797303.5.peg.1621"/>
<feature type="domain" description="SWIM-type" evidence="3">
    <location>
        <begin position="151"/>
        <end position="185"/>
    </location>
</feature>
<organism evidence="4 6">
    <name type="scientific">Natrinema pellirubrum (strain DSM 15624 / CIP 106293 / JCM 10476 / NCIMB 786 / 157)</name>
    <dbReference type="NCBI Taxonomy" id="797303"/>
    <lineage>
        <taxon>Archaea</taxon>
        <taxon>Methanobacteriati</taxon>
        <taxon>Methanobacteriota</taxon>
        <taxon>Stenosarchaea group</taxon>
        <taxon>Halobacteria</taxon>
        <taxon>Halobacteriales</taxon>
        <taxon>Natrialbaceae</taxon>
        <taxon>Natrinema</taxon>
    </lineage>
</organism>
<dbReference type="Proteomes" id="UP000010843">
    <property type="component" value="Plasmid pNATPE01"/>
</dbReference>
<evidence type="ECO:0000256" key="2">
    <source>
        <dbReference type="SAM" id="MobiDB-lite"/>
    </source>
</evidence>
<keyword evidence="7" id="KW-1185">Reference proteome</keyword>
<name>L0JTB7_NATP1</name>
<dbReference type="EMBL" id="AOIE01000051">
    <property type="protein sequence ID" value="ELY76588.1"/>
    <property type="molecule type" value="Genomic_DNA"/>
</dbReference>
<sequence length="198" mass="22613">MRRDSVRLEISISTDRPIQSETHRERSTDGEFSNDRSQSYPGDTARLNGHELVAIDEWLPGKAPSPYDIDLTDSYEYRTRYWRCRKCGHERNHRDEFTASCDNPQPPTALEAGGYSIDDPRTRRALNEKLDVRFGTVGPIYEVESESGNTYKVDLEAATCTCPDFEQRQPDNGCKHLRRVDLEIRTGLVPAPDGTFSR</sequence>
<evidence type="ECO:0000313" key="5">
    <source>
        <dbReference type="EMBL" id="ELY76588.1"/>
    </source>
</evidence>
<evidence type="ECO:0000259" key="3">
    <source>
        <dbReference type="PROSITE" id="PS50966"/>
    </source>
</evidence>
<keyword evidence="1" id="KW-0862">Zinc</keyword>
<keyword evidence="4" id="KW-0614">Plasmid</keyword>
<evidence type="ECO:0000313" key="6">
    <source>
        <dbReference type="Proteomes" id="UP000010843"/>
    </source>
</evidence>
<dbReference type="Proteomes" id="UP000011593">
    <property type="component" value="Unassembled WGS sequence"/>
</dbReference>
<feature type="compositionally biased region" description="Polar residues" evidence="2">
    <location>
        <begin position="11"/>
        <end position="20"/>
    </location>
</feature>
<evidence type="ECO:0000313" key="7">
    <source>
        <dbReference type="Proteomes" id="UP000011593"/>
    </source>
</evidence>
<dbReference type="GO" id="GO:0008270">
    <property type="term" value="F:zinc ion binding"/>
    <property type="evidence" value="ECO:0007669"/>
    <property type="project" value="UniProtKB-KW"/>
</dbReference>
<dbReference type="PROSITE" id="PS50966">
    <property type="entry name" value="ZF_SWIM"/>
    <property type="match status" value="1"/>
</dbReference>
<gene>
    <name evidence="4" type="ordered locus">Natpe_4144</name>
    <name evidence="5" type="ORF">C488_08042</name>
</gene>
<reference evidence="5 7" key="3">
    <citation type="journal article" date="2014" name="PLoS Genet.">
        <title>Phylogenetically driven sequencing of extremely halophilic archaea reveals strategies for static and dynamic osmo-response.</title>
        <authorList>
            <person name="Becker E.A."/>
            <person name="Seitzer P.M."/>
            <person name="Tritt A."/>
            <person name="Larsen D."/>
            <person name="Krusor M."/>
            <person name="Yao A.I."/>
            <person name="Wu D."/>
            <person name="Madern D."/>
            <person name="Eisen J.A."/>
            <person name="Darling A.E."/>
            <person name="Facciotti M.T."/>
        </authorList>
    </citation>
    <scope>NUCLEOTIDE SEQUENCE [LARGE SCALE GENOMIC DNA]</scope>
    <source>
        <strain evidence="5 7">DSM 15624</strain>
    </source>
</reference>
<proteinExistence type="predicted"/>
<keyword evidence="1" id="KW-0479">Metal-binding</keyword>
<accession>L0JTB7</accession>
<feature type="region of interest" description="Disordered" evidence="2">
    <location>
        <begin position="1"/>
        <end position="45"/>
    </location>
</feature>
<reference evidence="4" key="1">
    <citation type="submission" date="2012-02" db="EMBL/GenBank/DDBJ databases">
        <title>Complete sequence of plasmid 1 of Natrinema pellirubrum DSM 15624.</title>
        <authorList>
            <consortium name="US DOE Joint Genome Institute"/>
            <person name="Lucas S."/>
            <person name="Han J."/>
            <person name="Lapidus A."/>
            <person name="Cheng J.-F."/>
            <person name="Goodwin L."/>
            <person name="Pitluck S."/>
            <person name="Peters L."/>
            <person name="Teshima H."/>
            <person name="Detter J.C."/>
            <person name="Han C."/>
            <person name="Tapia R."/>
            <person name="Land M."/>
            <person name="Hauser L."/>
            <person name="Kyrpides N."/>
            <person name="Ivanova N."/>
            <person name="Pagani I."/>
            <person name="Sproer C."/>
            <person name="Anderson I."/>
            <person name="Woyke T."/>
        </authorList>
    </citation>
    <scope>NUCLEOTIDE SEQUENCE</scope>
    <source>
        <strain evidence="4">DSM 15624</strain>
        <plasmid evidence="4">pNATPE01</plasmid>
    </source>
</reference>
<evidence type="ECO:0000313" key="4">
    <source>
        <dbReference type="EMBL" id="AGB33857.1"/>
    </source>
</evidence>
<protein>
    <submittedName>
        <fullName evidence="4">SWIM zinc finger-containing protein</fullName>
    </submittedName>
</protein>
<keyword evidence="1" id="KW-0863">Zinc-finger</keyword>
<dbReference type="eggNOG" id="arCOG07773">
    <property type="taxonomic scope" value="Archaea"/>
</dbReference>
<dbReference type="EMBL" id="CP003373">
    <property type="protein sequence ID" value="AGB33857.1"/>
    <property type="molecule type" value="Genomic_DNA"/>
</dbReference>
<dbReference type="AlphaFoldDB" id="L0JTB7"/>
<reference evidence="6" key="2">
    <citation type="submission" date="2012-02" db="EMBL/GenBank/DDBJ databases">
        <title>Complete sequence of plasmid 1 of Natrinema pellirubrum DSM 15624.</title>
        <authorList>
            <person name="Lucas S."/>
            <person name="Han J."/>
            <person name="Lapidus A."/>
            <person name="Cheng J.-F."/>
            <person name="Goodwin L."/>
            <person name="Pitluck S."/>
            <person name="Peters L."/>
            <person name="Teshima H."/>
            <person name="Detter J.C."/>
            <person name="Han C."/>
            <person name="Tapia R."/>
            <person name="Land M."/>
            <person name="Hauser L."/>
            <person name="Kyrpides N."/>
            <person name="Ivanova N."/>
            <person name="Pagani I."/>
            <person name="Sproer C."/>
            <person name="Anderson I."/>
            <person name="Woyke T."/>
        </authorList>
    </citation>
    <scope>NUCLEOTIDE SEQUENCE [LARGE SCALE GENOMIC DNA]</scope>
    <source>
        <strain evidence="6">DSM 15624 / JCM 10476 / NCIMB 786</strain>
        <plasmid evidence="6">pNATPE01</plasmid>
    </source>
</reference>
<dbReference type="InterPro" id="IPR007527">
    <property type="entry name" value="Znf_SWIM"/>
</dbReference>
<dbReference type="HOGENOM" id="CLU_1451448_0_0_2"/>
<evidence type="ECO:0000256" key="1">
    <source>
        <dbReference type="PROSITE-ProRule" id="PRU00325"/>
    </source>
</evidence>
<geneLocation type="plasmid" evidence="4 6">
    <name>pNATPE01</name>
</geneLocation>